<feature type="domain" description="BTB" evidence="2">
    <location>
        <begin position="54"/>
        <end position="122"/>
    </location>
</feature>
<dbReference type="InterPro" id="IPR011333">
    <property type="entry name" value="SKP1/BTB/POZ_sf"/>
</dbReference>
<evidence type="ECO:0000313" key="4">
    <source>
        <dbReference type="Proteomes" id="UP001633002"/>
    </source>
</evidence>
<evidence type="ECO:0000313" key="3">
    <source>
        <dbReference type="EMBL" id="KAL3682562.1"/>
    </source>
</evidence>
<dbReference type="InterPro" id="IPR000210">
    <property type="entry name" value="BTB/POZ_dom"/>
</dbReference>
<name>A0ABD3GTI1_9MARC</name>
<organism evidence="3 4">
    <name type="scientific">Riccia sorocarpa</name>
    <dbReference type="NCBI Taxonomy" id="122646"/>
    <lineage>
        <taxon>Eukaryota</taxon>
        <taxon>Viridiplantae</taxon>
        <taxon>Streptophyta</taxon>
        <taxon>Embryophyta</taxon>
        <taxon>Marchantiophyta</taxon>
        <taxon>Marchantiopsida</taxon>
        <taxon>Marchantiidae</taxon>
        <taxon>Marchantiales</taxon>
        <taxon>Ricciaceae</taxon>
        <taxon>Riccia</taxon>
    </lineage>
</organism>
<accession>A0ABD3GTI1</accession>
<proteinExistence type="predicted"/>
<dbReference type="Proteomes" id="UP001633002">
    <property type="component" value="Unassembled WGS sequence"/>
</dbReference>
<dbReference type="EMBL" id="JBJQOH010000006">
    <property type="protein sequence ID" value="KAL3682562.1"/>
    <property type="molecule type" value="Genomic_DNA"/>
</dbReference>
<dbReference type="PROSITE" id="PS50097">
    <property type="entry name" value="BTB"/>
    <property type="match status" value="1"/>
</dbReference>
<dbReference type="PANTHER" id="PTHR24413">
    <property type="entry name" value="SPECKLE-TYPE POZ PROTEIN"/>
    <property type="match status" value="1"/>
</dbReference>
<dbReference type="SUPFAM" id="SSF54695">
    <property type="entry name" value="POZ domain"/>
    <property type="match status" value="1"/>
</dbReference>
<reference evidence="3 4" key="1">
    <citation type="submission" date="2024-09" db="EMBL/GenBank/DDBJ databases">
        <title>Chromosome-scale assembly of Riccia sorocarpa.</title>
        <authorList>
            <person name="Paukszto L."/>
        </authorList>
    </citation>
    <scope>NUCLEOTIDE SEQUENCE [LARGE SCALE GENOMIC DNA]</scope>
    <source>
        <strain evidence="3">LP-2024</strain>
        <tissue evidence="3">Aerial parts of the thallus</tissue>
    </source>
</reference>
<evidence type="ECO:0000259" key="2">
    <source>
        <dbReference type="PROSITE" id="PS50097"/>
    </source>
</evidence>
<dbReference type="Pfam" id="PF00651">
    <property type="entry name" value="BTB"/>
    <property type="match status" value="1"/>
</dbReference>
<dbReference type="CDD" id="cd18186">
    <property type="entry name" value="BTB_POZ_ZBTB_KLHL-like"/>
    <property type="match status" value="1"/>
</dbReference>
<comment type="pathway">
    <text evidence="1">Protein modification; protein ubiquitination.</text>
</comment>
<evidence type="ECO:0000256" key="1">
    <source>
        <dbReference type="ARBA" id="ARBA00004906"/>
    </source>
</evidence>
<gene>
    <name evidence="3" type="ORF">R1sor_000584</name>
</gene>
<dbReference type="AlphaFoldDB" id="A0ABD3GTI1"/>
<dbReference type="Gene3D" id="3.30.710.10">
    <property type="entry name" value="Potassium Channel Kv1.1, Chain A"/>
    <property type="match status" value="1"/>
</dbReference>
<keyword evidence="4" id="KW-1185">Reference proteome</keyword>
<sequence length="202" mass="22892">MSSEKEVKCGSYCHCNGFNYCADGAVVKKHKTEVTHLRFLQRFETDPLSEAFRGDVVFIGCDEKAVYAHRFILAGKSTVLRGMFTADMKEKQTGTVHVNDITSAVLRSMISYCYTAEVHFTEETPAEELLKAAHKYDIKELKADCEEELGALINKDNFCDKLTLAQLYDAKKLHGKLLLHLRQHIDETYIAFAERLVSCCKP</sequence>
<protein>
    <recommendedName>
        <fullName evidence="2">BTB domain-containing protein</fullName>
    </recommendedName>
</protein>
<dbReference type="SMART" id="SM00225">
    <property type="entry name" value="BTB"/>
    <property type="match status" value="1"/>
</dbReference>
<comment type="caution">
    <text evidence="3">The sequence shown here is derived from an EMBL/GenBank/DDBJ whole genome shotgun (WGS) entry which is preliminary data.</text>
</comment>